<gene>
    <name evidence="2" type="ORF">LCGC14_2366660</name>
</gene>
<accession>A0A0F9C597</accession>
<evidence type="ECO:0000313" key="2">
    <source>
        <dbReference type="EMBL" id="KKL44339.1"/>
    </source>
</evidence>
<dbReference type="InterPro" id="IPR054347">
    <property type="entry name" value="TOTE_primase"/>
</dbReference>
<dbReference type="EMBL" id="LAZR01034795">
    <property type="protein sequence ID" value="KKL44339.1"/>
    <property type="molecule type" value="Genomic_DNA"/>
</dbReference>
<dbReference type="InterPro" id="IPR014820">
    <property type="entry name" value="PriCT_1"/>
</dbReference>
<organism evidence="2">
    <name type="scientific">marine sediment metagenome</name>
    <dbReference type="NCBI Taxonomy" id="412755"/>
    <lineage>
        <taxon>unclassified sequences</taxon>
        <taxon>metagenomes</taxon>
        <taxon>ecological metagenomes</taxon>
    </lineage>
</organism>
<dbReference type="Pfam" id="PF22548">
    <property type="entry name" value="AEP-TOTE"/>
    <property type="match status" value="1"/>
</dbReference>
<sequence>MAREVSEATVKSFASLFRGRTDVWGSVEGRCVKEKVTLANYRRHLTGEVSLGVYMLQDDNTCRFFAIDHDVHDFTEVLKIRQAFRDKGLPVYLAASKSKGHHLYGFAGKDPFPAADIRRACLAILTELGIELEVFPKQVKLDEMTPYGNYINLPCHGHTRDFMRGDLKIVPVEDVVKSVSKISLEALNKYLLTVPESKPVSVTKLKIQKVRGGAKKGKHPPCIEEIMKGVGQGGRDVAAFALARHFLDQYYTEPEVLGLLTTWDENNRPPVNDVRELEKKVKSAGKGYAFGCHSVNAEPALASYCVGEENCGWLRKATADKMKNGLIRELTFYETAEYLYEEIYNDGKAEFVRYKKTDGVIDVVPSIENGDLKIIPIKSQEITEGAVFLPTGVKDYESTVGLVEEIKSYVSANGVVRLQLNTKFDIAVSDAFDIQAGCDKLR</sequence>
<dbReference type="SMART" id="SM00942">
    <property type="entry name" value="PriCT_1"/>
    <property type="match status" value="1"/>
</dbReference>
<protein>
    <recommendedName>
        <fullName evidence="1">Primase C-terminal 1 domain-containing protein</fullName>
    </recommendedName>
</protein>
<reference evidence="2" key="1">
    <citation type="journal article" date="2015" name="Nature">
        <title>Complex archaea that bridge the gap between prokaryotes and eukaryotes.</title>
        <authorList>
            <person name="Spang A."/>
            <person name="Saw J.H."/>
            <person name="Jorgensen S.L."/>
            <person name="Zaremba-Niedzwiedzka K."/>
            <person name="Martijn J."/>
            <person name="Lind A.E."/>
            <person name="van Eijk R."/>
            <person name="Schleper C."/>
            <person name="Guy L."/>
            <person name="Ettema T.J."/>
        </authorList>
    </citation>
    <scope>NUCLEOTIDE SEQUENCE</scope>
</reference>
<name>A0A0F9C597_9ZZZZ</name>
<evidence type="ECO:0000259" key="1">
    <source>
        <dbReference type="SMART" id="SM00942"/>
    </source>
</evidence>
<dbReference type="AlphaFoldDB" id="A0A0F9C597"/>
<dbReference type="Pfam" id="PF08708">
    <property type="entry name" value="PriCT_1"/>
    <property type="match status" value="1"/>
</dbReference>
<feature type="non-terminal residue" evidence="2">
    <location>
        <position position="442"/>
    </location>
</feature>
<proteinExistence type="predicted"/>
<comment type="caution">
    <text evidence="2">The sequence shown here is derived from an EMBL/GenBank/DDBJ whole genome shotgun (WGS) entry which is preliminary data.</text>
</comment>
<feature type="domain" description="Primase C-terminal 1" evidence="1">
    <location>
        <begin position="225"/>
        <end position="288"/>
    </location>
</feature>